<accession>A0A0F9QAG1</accession>
<protein>
    <submittedName>
        <fullName evidence="2">Uncharacterized protein</fullName>
    </submittedName>
</protein>
<name>A0A0F9QAG1_9ZZZZ</name>
<evidence type="ECO:0000256" key="1">
    <source>
        <dbReference type="SAM" id="Phobius"/>
    </source>
</evidence>
<sequence>MLRKMIEIIKQVIIAVDPVTLMISIVFALVIVGLTYYIITSKDFAED</sequence>
<proteinExistence type="predicted"/>
<evidence type="ECO:0000313" key="2">
    <source>
        <dbReference type="EMBL" id="KKN02328.1"/>
    </source>
</evidence>
<keyword evidence="1" id="KW-0812">Transmembrane</keyword>
<keyword evidence="1" id="KW-1133">Transmembrane helix</keyword>
<comment type="caution">
    <text evidence="2">The sequence shown here is derived from an EMBL/GenBank/DDBJ whole genome shotgun (WGS) entry which is preliminary data.</text>
</comment>
<reference evidence="2" key="1">
    <citation type="journal article" date="2015" name="Nature">
        <title>Complex archaea that bridge the gap between prokaryotes and eukaryotes.</title>
        <authorList>
            <person name="Spang A."/>
            <person name="Saw J.H."/>
            <person name="Jorgensen S.L."/>
            <person name="Zaremba-Niedzwiedzka K."/>
            <person name="Martijn J."/>
            <person name="Lind A.E."/>
            <person name="van Eijk R."/>
            <person name="Schleper C."/>
            <person name="Guy L."/>
            <person name="Ettema T.J."/>
        </authorList>
    </citation>
    <scope>NUCLEOTIDE SEQUENCE</scope>
</reference>
<organism evidence="2">
    <name type="scientific">marine sediment metagenome</name>
    <dbReference type="NCBI Taxonomy" id="412755"/>
    <lineage>
        <taxon>unclassified sequences</taxon>
        <taxon>metagenomes</taxon>
        <taxon>ecological metagenomes</taxon>
    </lineage>
</organism>
<feature type="transmembrane region" description="Helical" evidence="1">
    <location>
        <begin position="12"/>
        <end position="39"/>
    </location>
</feature>
<keyword evidence="1" id="KW-0472">Membrane</keyword>
<gene>
    <name evidence="2" type="ORF">LCGC14_1118830</name>
</gene>
<dbReference type="AlphaFoldDB" id="A0A0F9QAG1"/>
<dbReference type="EMBL" id="LAZR01005161">
    <property type="protein sequence ID" value="KKN02328.1"/>
    <property type="molecule type" value="Genomic_DNA"/>
</dbReference>